<dbReference type="EMBL" id="JBHSFT010000007">
    <property type="protein sequence ID" value="MFC4661521.1"/>
    <property type="molecule type" value="Genomic_DNA"/>
</dbReference>
<reference evidence="3" key="1">
    <citation type="journal article" date="2019" name="Int. J. Syst. Evol. Microbiol.">
        <title>The Global Catalogue of Microorganisms (GCM) 10K type strain sequencing project: providing services to taxonomists for standard genome sequencing and annotation.</title>
        <authorList>
            <consortium name="The Broad Institute Genomics Platform"/>
            <consortium name="The Broad Institute Genome Sequencing Center for Infectious Disease"/>
            <person name="Wu L."/>
            <person name="Ma J."/>
        </authorList>
    </citation>
    <scope>NUCLEOTIDE SEQUENCE [LARGE SCALE GENOMIC DNA]</scope>
    <source>
        <strain evidence="3">CCUG 37257</strain>
    </source>
</reference>
<evidence type="ECO:0000256" key="1">
    <source>
        <dbReference type="SAM" id="Phobius"/>
    </source>
</evidence>
<feature type="transmembrane region" description="Helical" evidence="1">
    <location>
        <begin position="45"/>
        <end position="68"/>
    </location>
</feature>
<keyword evidence="1" id="KW-0472">Membrane</keyword>
<sequence length="207" mass="23760">MTDKDKKSQIIEHLIVIVVFSIYPFGFIAYNLEHIPLLKKLDDKAASLFLFSLLGIICLVFLMAYVFMGKSIVSIVQSHSGDQIETEAYISDREYDYNAGRYSTSSYYLHLSFYAEDINKEVMSSKEVSSRIFSQANHVIDVQYPEGQPYKAHIAGTKFRDFFGSSLIIYSCVLIVTALLIYSAVLMRRKKKTGSFYRKQKKDFSNK</sequence>
<evidence type="ECO:0000313" key="3">
    <source>
        <dbReference type="Proteomes" id="UP001595988"/>
    </source>
</evidence>
<comment type="caution">
    <text evidence="2">The sequence shown here is derived from an EMBL/GenBank/DDBJ whole genome shotgun (WGS) entry which is preliminary data.</text>
</comment>
<proteinExistence type="predicted"/>
<name>A0ABV9JUU9_9BACI</name>
<organism evidence="2 3">
    <name type="scientific">Oceanobacillus aidingensis</name>
    <dbReference type="NCBI Taxonomy" id="645964"/>
    <lineage>
        <taxon>Bacteria</taxon>
        <taxon>Bacillati</taxon>
        <taxon>Bacillota</taxon>
        <taxon>Bacilli</taxon>
        <taxon>Bacillales</taxon>
        <taxon>Bacillaceae</taxon>
        <taxon>Oceanobacillus</taxon>
    </lineage>
</organism>
<evidence type="ECO:0000313" key="2">
    <source>
        <dbReference type="EMBL" id="MFC4661521.1"/>
    </source>
</evidence>
<keyword evidence="1" id="KW-0812">Transmembrane</keyword>
<feature type="transmembrane region" description="Helical" evidence="1">
    <location>
        <begin position="167"/>
        <end position="187"/>
    </location>
</feature>
<protein>
    <recommendedName>
        <fullName evidence="4">DUF3592 domain-containing protein</fullName>
    </recommendedName>
</protein>
<keyword evidence="3" id="KW-1185">Reference proteome</keyword>
<gene>
    <name evidence="2" type="ORF">ACFO3P_04740</name>
</gene>
<accession>A0ABV9JUU9</accession>
<dbReference type="RefSeq" id="WP_289584477.1">
    <property type="nucleotide sequence ID" value="NZ_JBHSFT010000007.1"/>
</dbReference>
<keyword evidence="1" id="KW-1133">Transmembrane helix</keyword>
<feature type="transmembrane region" description="Helical" evidence="1">
    <location>
        <begin position="14"/>
        <end position="33"/>
    </location>
</feature>
<evidence type="ECO:0008006" key="4">
    <source>
        <dbReference type="Google" id="ProtNLM"/>
    </source>
</evidence>
<dbReference type="Proteomes" id="UP001595988">
    <property type="component" value="Unassembled WGS sequence"/>
</dbReference>